<dbReference type="InterPro" id="IPR036259">
    <property type="entry name" value="MFS_trans_sf"/>
</dbReference>
<keyword evidence="10" id="KW-1185">Reference proteome</keyword>
<evidence type="ECO:0000313" key="9">
    <source>
        <dbReference type="EMBL" id="SDX82189.1"/>
    </source>
</evidence>
<feature type="transmembrane region" description="Helical" evidence="7">
    <location>
        <begin position="290"/>
        <end position="308"/>
    </location>
</feature>
<evidence type="ECO:0000256" key="5">
    <source>
        <dbReference type="ARBA" id="ARBA00023136"/>
    </source>
</evidence>
<feature type="transmembrane region" description="Helical" evidence="7">
    <location>
        <begin position="55"/>
        <end position="75"/>
    </location>
</feature>
<feature type="transmembrane region" description="Helical" evidence="7">
    <location>
        <begin position="253"/>
        <end position="278"/>
    </location>
</feature>
<evidence type="ECO:0000256" key="6">
    <source>
        <dbReference type="SAM" id="MobiDB-lite"/>
    </source>
</evidence>
<dbReference type="EMBL" id="FNPC01000001">
    <property type="protein sequence ID" value="SDX82189.1"/>
    <property type="molecule type" value="Genomic_DNA"/>
</dbReference>
<dbReference type="Proteomes" id="UP000199079">
    <property type="component" value="Unassembled WGS sequence"/>
</dbReference>
<evidence type="ECO:0000256" key="3">
    <source>
        <dbReference type="ARBA" id="ARBA00022692"/>
    </source>
</evidence>
<keyword evidence="5 7" id="KW-0472">Membrane</keyword>
<sequence length="434" mass="43737">MTVRDRASDLRGVATELWGGGRGPILVAVAGGWFLSIGVRMVYPAILPQLRGDFGFDLTTAGLLVTALWIAYAIGQLPGGILDDRFGGRRVLVASTAVSATALALVVTAGSTVVLFAATILFGLTTALYGVTRFTILSNNYADRAGTAIGATMAAGDLGNALLPPLGGALAVAIAWEAGLGFAIPAFLAAAVGIFLVIPSDGRGESADGGSADERRTPADERSADDDGEAGTESAPGIVSTARTLAGVIRRPSVLVVTVAQLLGYCVWQGLTAFYPTYLVEIKGIPQTTATALFGLFFALGIVSKLAAGSAYDAYGIRRSLPVALGFGAVGIGMLALVEGTLAVAGATVVASGMLGYATITLTELTAAFPETVQGTGLGLLRTGYMGIGAGAPTVIGVLADADHFTEAILLLALVAGVAALFALRIPGGTGDAS</sequence>
<keyword evidence="2" id="KW-1003">Cell membrane</keyword>
<dbReference type="Pfam" id="PF07690">
    <property type="entry name" value="MFS_1"/>
    <property type="match status" value="1"/>
</dbReference>
<gene>
    <name evidence="9" type="ORF">SAMN05216564_101598</name>
</gene>
<feature type="domain" description="Major facilitator superfamily (MFS) profile" evidence="8">
    <location>
        <begin position="24"/>
        <end position="431"/>
    </location>
</feature>
<name>A0A1H3EW86_9EURY</name>
<dbReference type="AlphaFoldDB" id="A0A1H3EW86"/>
<dbReference type="Gene3D" id="1.20.1250.20">
    <property type="entry name" value="MFS general substrate transporter like domains"/>
    <property type="match status" value="2"/>
</dbReference>
<dbReference type="InterPro" id="IPR050189">
    <property type="entry name" value="MFS_Efflux_Transporters"/>
</dbReference>
<dbReference type="PANTHER" id="PTHR43124:SF3">
    <property type="entry name" value="CHLORAMPHENICOL EFFLUX PUMP RV0191"/>
    <property type="match status" value="1"/>
</dbReference>
<feature type="transmembrane region" description="Helical" evidence="7">
    <location>
        <begin position="113"/>
        <end position="131"/>
    </location>
</feature>
<dbReference type="InterPro" id="IPR011701">
    <property type="entry name" value="MFS"/>
</dbReference>
<evidence type="ECO:0000256" key="2">
    <source>
        <dbReference type="ARBA" id="ARBA00022475"/>
    </source>
</evidence>
<feature type="transmembrane region" description="Helical" evidence="7">
    <location>
        <begin position="320"/>
        <end position="338"/>
    </location>
</feature>
<dbReference type="SUPFAM" id="SSF103473">
    <property type="entry name" value="MFS general substrate transporter"/>
    <property type="match status" value="1"/>
</dbReference>
<feature type="transmembrane region" description="Helical" evidence="7">
    <location>
        <begin position="379"/>
        <end position="399"/>
    </location>
</feature>
<dbReference type="RefSeq" id="WP_092730683.1">
    <property type="nucleotide sequence ID" value="NZ_FNPC01000001.1"/>
</dbReference>
<evidence type="ECO:0000259" key="8">
    <source>
        <dbReference type="PROSITE" id="PS50850"/>
    </source>
</evidence>
<dbReference type="GO" id="GO:0005886">
    <property type="term" value="C:plasma membrane"/>
    <property type="evidence" value="ECO:0007669"/>
    <property type="project" value="UniProtKB-SubCell"/>
</dbReference>
<protein>
    <submittedName>
        <fullName evidence="9">Sugar phosphate permease</fullName>
    </submittedName>
</protein>
<feature type="transmembrane region" description="Helical" evidence="7">
    <location>
        <begin position="405"/>
        <end position="424"/>
    </location>
</feature>
<dbReference type="InterPro" id="IPR020846">
    <property type="entry name" value="MFS_dom"/>
</dbReference>
<evidence type="ECO:0000256" key="7">
    <source>
        <dbReference type="SAM" id="Phobius"/>
    </source>
</evidence>
<proteinExistence type="predicted"/>
<dbReference type="PANTHER" id="PTHR43124">
    <property type="entry name" value="PURINE EFFLUX PUMP PBUE"/>
    <property type="match status" value="1"/>
</dbReference>
<dbReference type="PROSITE" id="PS50850">
    <property type="entry name" value="MFS"/>
    <property type="match status" value="1"/>
</dbReference>
<dbReference type="GO" id="GO:0022857">
    <property type="term" value="F:transmembrane transporter activity"/>
    <property type="evidence" value="ECO:0007669"/>
    <property type="project" value="InterPro"/>
</dbReference>
<keyword evidence="3 7" id="KW-0812">Transmembrane</keyword>
<feature type="compositionally biased region" description="Basic and acidic residues" evidence="6">
    <location>
        <begin position="203"/>
        <end position="222"/>
    </location>
</feature>
<evidence type="ECO:0000256" key="4">
    <source>
        <dbReference type="ARBA" id="ARBA00022989"/>
    </source>
</evidence>
<feature type="transmembrane region" description="Helical" evidence="7">
    <location>
        <begin position="87"/>
        <end position="106"/>
    </location>
</feature>
<dbReference type="OrthoDB" id="29061at2157"/>
<organism evidence="9 10">
    <name type="scientific">Halopenitus persicus</name>
    <dbReference type="NCBI Taxonomy" id="1048396"/>
    <lineage>
        <taxon>Archaea</taxon>
        <taxon>Methanobacteriati</taxon>
        <taxon>Methanobacteriota</taxon>
        <taxon>Stenosarchaea group</taxon>
        <taxon>Halobacteria</taxon>
        <taxon>Halobacteriales</taxon>
        <taxon>Haloferacaceae</taxon>
        <taxon>Halopenitus</taxon>
    </lineage>
</organism>
<evidence type="ECO:0000256" key="1">
    <source>
        <dbReference type="ARBA" id="ARBA00004651"/>
    </source>
</evidence>
<feature type="transmembrane region" description="Helical" evidence="7">
    <location>
        <begin position="25"/>
        <end position="43"/>
    </location>
</feature>
<evidence type="ECO:0000313" key="10">
    <source>
        <dbReference type="Proteomes" id="UP000199079"/>
    </source>
</evidence>
<accession>A0A1H3EW86</accession>
<comment type="subcellular location">
    <subcellularLocation>
        <location evidence="1">Cell membrane</location>
        <topology evidence="1">Multi-pass membrane protein</topology>
    </subcellularLocation>
</comment>
<feature type="transmembrane region" description="Helical" evidence="7">
    <location>
        <begin position="173"/>
        <end position="198"/>
    </location>
</feature>
<reference evidence="10" key="1">
    <citation type="submission" date="2016-10" db="EMBL/GenBank/DDBJ databases">
        <authorList>
            <person name="Varghese N."/>
            <person name="Submissions S."/>
        </authorList>
    </citation>
    <scope>NUCLEOTIDE SEQUENCE [LARGE SCALE GENOMIC DNA]</scope>
    <source>
        <strain evidence="10">DC30,IBRC 10041,KCTC 4046</strain>
    </source>
</reference>
<keyword evidence="4 7" id="KW-1133">Transmembrane helix</keyword>
<feature type="region of interest" description="Disordered" evidence="6">
    <location>
        <begin position="203"/>
        <end position="235"/>
    </location>
</feature>